<feature type="compositionally biased region" description="Basic and acidic residues" evidence="1">
    <location>
        <begin position="260"/>
        <end position="270"/>
    </location>
</feature>
<protein>
    <submittedName>
        <fullName evidence="3">Uncharacterized protein</fullName>
    </submittedName>
</protein>
<organism evidence="3 4">
    <name type="scientific">Elysia marginata</name>
    <dbReference type="NCBI Taxonomy" id="1093978"/>
    <lineage>
        <taxon>Eukaryota</taxon>
        <taxon>Metazoa</taxon>
        <taxon>Spiralia</taxon>
        <taxon>Lophotrochozoa</taxon>
        <taxon>Mollusca</taxon>
        <taxon>Gastropoda</taxon>
        <taxon>Heterobranchia</taxon>
        <taxon>Euthyneura</taxon>
        <taxon>Panpulmonata</taxon>
        <taxon>Sacoglossa</taxon>
        <taxon>Placobranchoidea</taxon>
        <taxon>Plakobranchidae</taxon>
        <taxon>Elysia</taxon>
    </lineage>
</organism>
<evidence type="ECO:0000313" key="4">
    <source>
        <dbReference type="Proteomes" id="UP000762676"/>
    </source>
</evidence>
<reference evidence="3 4" key="1">
    <citation type="journal article" date="2021" name="Elife">
        <title>Chloroplast acquisition without the gene transfer in kleptoplastic sea slugs, Plakobranchus ocellatus.</title>
        <authorList>
            <person name="Maeda T."/>
            <person name="Takahashi S."/>
            <person name="Yoshida T."/>
            <person name="Shimamura S."/>
            <person name="Takaki Y."/>
            <person name="Nagai Y."/>
            <person name="Toyoda A."/>
            <person name="Suzuki Y."/>
            <person name="Arimoto A."/>
            <person name="Ishii H."/>
            <person name="Satoh N."/>
            <person name="Nishiyama T."/>
            <person name="Hasebe M."/>
            <person name="Maruyama T."/>
            <person name="Minagawa J."/>
            <person name="Obokata J."/>
            <person name="Shigenobu S."/>
        </authorList>
    </citation>
    <scope>NUCLEOTIDE SEQUENCE [LARGE SCALE GENOMIC DNA]</scope>
</reference>
<dbReference type="EMBL" id="BMAT01000546">
    <property type="protein sequence ID" value="GFR68241.1"/>
    <property type="molecule type" value="Genomic_DNA"/>
</dbReference>
<dbReference type="Proteomes" id="UP000762676">
    <property type="component" value="Unassembled WGS sequence"/>
</dbReference>
<accession>A0AAV4F742</accession>
<evidence type="ECO:0000313" key="3">
    <source>
        <dbReference type="EMBL" id="GFR68241.1"/>
    </source>
</evidence>
<gene>
    <name evidence="3" type="ORF">ElyMa_000273000</name>
</gene>
<feature type="region of interest" description="Disordered" evidence="1">
    <location>
        <begin position="260"/>
        <end position="286"/>
    </location>
</feature>
<feature type="compositionally biased region" description="Basic and acidic residues" evidence="1">
    <location>
        <begin position="176"/>
        <end position="190"/>
    </location>
</feature>
<name>A0AAV4F742_9GAST</name>
<keyword evidence="2" id="KW-0812">Transmembrane</keyword>
<proteinExistence type="predicted"/>
<keyword evidence="4" id="KW-1185">Reference proteome</keyword>
<sequence length="459" mass="51188">MSFNLHIPIDDISEADLEADLREVSELNLRGNKPAVSQFGSRHPEVGPSFNAYPVPVAIGGSASQNYGRWGNKGLTFPSARSRVESGRNHESTESGAGGLVSFGVNKNGRYSVSTVGAQFSNLDLALARNEIESSKDKLYEDKVMKTLSMSDKTQSVSEPKKPASENQETTPIVVKESRNKQKGEDTSKSDVDVVKKRLFALDKEENHKELHNKLATTLSPNKVLLKLMSDLKSLKDEDALSTSKEETVGDNKFNLKDEEKSRRYDDKKPTGNITSQLKEKERPEGADIVKKEKPASIENEDLKDSVDIGATRTEVIRNQKKKARQHKKHKQTFGRNTELTNEAVQMMVALDRDSNSNQTTVFQLINKGKDRVDLPLTESDKAWTPNVHGQRDIVVAGATVMCLGLTVIIVSLIALIRRRFLKSARRKRNMNNNRRYRSLGSTSETEVLRKPQKSLSPS</sequence>
<keyword evidence="2" id="KW-0472">Membrane</keyword>
<dbReference type="AlphaFoldDB" id="A0AAV4F742"/>
<evidence type="ECO:0000256" key="1">
    <source>
        <dbReference type="SAM" id="MobiDB-lite"/>
    </source>
</evidence>
<feature type="transmembrane region" description="Helical" evidence="2">
    <location>
        <begin position="394"/>
        <end position="417"/>
    </location>
</feature>
<feature type="region of interest" description="Disordered" evidence="1">
    <location>
        <begin position="150"/>
        <end position="190"/>
    </location>
</feature>
<feature type="region of interest" description="Disordered" evidence="1">
    <location>
        <begin position="432"/>
        <end position="459"/>
    </location>
</feature>
<keyword evidence="2" id="KW-1133">Transmembrane helix</keyword>
<evidence type="ECO:0000256" key="2">
    <source>
        <dbReference type="SAM" id="Phobius"/>
    </source>
</evidence>
<comment type="caution">
    <text evidence="3">The sequence shown here is derived from an EMBL/GenBank/DDBJ whole genome shotgun (WGS) entry which is preliminary data.</text>
</comment>